<evidence type="ECO:0000256" key="20">
    <source>
        <dbReference type="SAM" id="Phobius"/>
    </source>
</evidence>
<evidence type="ECO:0000259" key="21">
    <source>
        <dbReference type="PROSITE" id="PS50011"/>
    </source>
</evidence>
<keyword evidence="11 24" id="KW-0418">Kinase</keyword>
<keyword evidence="15" id="KW-1015">Disulfide bond</keyword>
<feature type="domain" description="Bulb-type lectin" evidence="22">
    <location>
        <begin position="901"/>
        <end position="1022"/>
    </location>
</feature>
<evidence type="ECO:0000259" key="22">
    <source>
        <dbReference type="PROSITE" id="PS50927"/>
    </source>
</evidence>
<dbReference type="GO" id="GO:0005886">
    <property type="term" value="C:plasma membrane"/>
    <property type="evidence" value="ECO:0007669"/>
    <property type="project" value="UniProtKB-SubCell"/>
</dbReference>
<keyword evidence="6" id="KW-0808">Transferase</keyword>
<dbReference type="FunFam" id="3.30.200.20:FF:000330">
    <property type="entry name" value="G-type lectin S-receptor-like serine/threonine-protein kinase At4g03230"/>
    <property type="match status" value="1"/>
</dbReference>
<dbReference type="CDD" id="cd00028">
    <property type="entry name" value="B_lectin"/>
    <property type="match status" value="1"/>
</dbReference>
<evidence type="ECO:0000256" key="8">
    <source>
        <dbReference type="ARBA" id="ARBA00022729"/>
    </source>
</evidence>
<evidence type="ECO:0000256" key="13">
    <source>
        <dbReference type="ARBA" id="ARBA00022989"/>
    </source>
</evidence>
<evidence type="ECO:0000256" key="11">
    <source>
        <dbReference type="ARBA" id="ARBA00022777"/>
    </source>
</evidence>
<evidence type="ECO:0000256" key="2">
    <source>
        <dbReference type="ARBA" id="ARBA00012513"/>
    </source>
</evidence>
<evidence type="ECO:0000259" key="23">
    <source>
        <dbReference type="PROSITE" id="PS50948"/>
    </source>
</evidence>
<gene>
    <name evidence="24" type="ORF">KK1_015227</name>
</gene>
<evidence type="ECO:0000256" key="12">
    <source>
        <dbReference type="ARBA" id="ARBA00022840"/>
    </source>
</evidence>
<evidence type="ECO:0000256" key="4">
    <source>
        <dbReference type="ARBA" id="ARBA00022527"/>
    </source>
</evidence>
<dbReference type="InterPro" id="IPR011009">
    <property type="entry name" value="Kinase-like_dom_sf"/>
</dbReference>
<dbReference type="Proteomes" id="UP000075243">
    <property type="component" value="Chromosome 10"/>
</dbReference>
<evidence type="ECO:0000256" key="19">
    <source>
        <dbReference type="ARBA" id="ARBA00048679"/>
    </source>
</evidence>
<dbReference type="SUPFAM" id="SSF56112">
    <property type="entry name" value="Protein kinase-like (PK-like)"/>
    <property type="match status" value="2"/>
</dbReference>
<dbReference type="GO" id="GO:0005524">
    <property type="term" value="F:ATP binding"/>
    <property type="evidence" value="ECO:0007669"/>
    <property type="project" value="UniProtKB-KW"/>
</dbReference>
<dbReference type="CDD" id="cd14066">
    <property type="entry name" value="STKc_IRAK"/>
    <property type="match status" value="1"/>
</dbReference>
<comment type="catalytic activity">
    <reaction evidence="19">
        <text>L-seryl-[protein] + ATP = O-phospho-L-seryl-[protein] + ADP + H(+)</text>
        <dbReference type="Rhea" id="RHEA:17989"/>
        <dbReference type="Rhea" id="RHEA-COMP:9863"/>
        <dbReference type="Rhea" id="RHEA-COMP:11604"/>
        <dbReference type="ChEBI" id="CHEBI:15378"/>
        <dbReference type="ChEBI" id="CHEBI:29999"/>
        <dbReference type="ChEBI" id="CHEBI:30616"/>
        <dbReference type="ChEBI" id="CHEBI:83421"/>
        <dbReference type="ChEBI" id="CHEBI:456216"/>
        <dbReference type="EC" id="2.7.11.1"/>
    </reaction>
</comment>
<dbReference type="Gene3D" id="1.10.510.10">
    <property type="entry name" value="Transferase(Phosphotransferase) domain 1"/>
    <property type="match status" value="2"/>
</dbReference>
<dbReference type="SMART" id="SM00108">
    <property type="entry name" value="B_lectin"/>
    <property type="match status" value="1"/>
</dbReference>
<feature type="domain" description="Protein kinase" evidence="21">
    <location>
        <begin position="185"/>
        <end position="536"/>
    </location>
</feature>
<dbReference type="FunFam" id="1.10.510.10:FF:000060">
    <property type="entry name" value="G-type lectin S-receptor-like serine/threonine-protein kinase"/>
    <property type="match status" value="2"/>
</dbReference>
<dbReference type="GO" id="GO:0004674">
    <property type="term" value="F:protein serine/threonine kinase activity"/>
    <property type="evidence" value="ECO:0007669"/>
    <property type="project" value="UniProtKB-KW"/>
</dbReference>
<keyword evidence="16 24" id="KW-0675">Receptor</keyword>
<keyword evidence="7 20" id="KW-0812">Transmembrane</keyword>
<evidence type="ECO:0000313" key="25">
    <source>
        <dbReference type="Proteomes" id="UP000075243"/>
    </source>
</evidence>
<organism evidence="24 25">
    <name type="scientific">Cajanus cajan</name>
    <name type="common">Pigeon pea</name>
    <name type="synonym">Cajanus indicus</name>
    <dbReference type="NCBI Taxonomy" id="3821"/>
    <lineage>
        <taxon>Eukaryota</taxon>
        <taxon>Viridiplantae</taxon>
        <taxon>Streptophyta</taxon>
        <taxon>Embryophyta</taxon>
        <taxon>Tracheophyta</taxon>
        <taxon>Spermatophyta</taxon>
        <taxon>Magnoliopsida</taxon>
        <taxon>eudicotyledons</taxon>
        <taxon>Gunneridae</taxon>
        <taxon>Pentapetalae</taxon>
        <taxon>rosids</taxon>
        <taxon>fabids</taxon>
        <taxon>Fabales</taxon>
        <taxon>Fabaceae</taxon>
        <taxon>Papilionoideae</taxon>
        <taxon>50 kb inversion clade</taxon>
        <taxon>NPAAA clade</taxon>
        <taxon>indigoferoid/millettioid clade</taxon>
        <taxon>Phaseoleae</taxon>
        <taxon>Cajanus</taxon>
    </lineage>
</organism>
<dbReference type="InterPro" id="IPR008271">
    <property type="entry name" value="Ser/Thr_kinase_AS"/>
</dbReference>
<dbReference type="GO" id="GO:0030246">
    <property type="term" value="F:carbohydrate binding"/>
    <property type="evidence" value="ECO:0007669"/>
    <property type="project" value="UniProtKB-KW"/>
</dbReference>
<dbReference type="FunFam" id="3.50.4.10:FF:000002">
    <property type="entry name" value="G-type lectin S-receptor-like serine/threonine-protein kinase"/>
    <property type="match status" value="1"/>
</dbReference>
<feature type="transmembrane region" description="Helical" evidence="20">
    <location>
        <begin position="1311"/>
        <end position="1333"/>
    </location>
</feature>
<keyword evidence="3" id="KW-1003">Cell membrane</keyword>
<keyword evidence="10" id="KW-0547">Nucleotide-binding</keyword>
<evidence type="ECO:0000256" key="14">
    <source>
        <dbReference type="ARBA" id="ARBA00023136"/>
    </source>
</evidence>
<evidence type="ECO:0000256" key="3">
    <source>
        <dbReference type="ARBA" id="ARBA00022475"/>
    </source>
</evidence>
<dbReference type="InterPro" id="IPR001480">
    <property type="entry name" value="Bulb-type_lectin_dom"/>
</dbReference>
<dbReference type="Pfam" id="PF08276">
    <property type="entry name" value="PAN_2"/>
    <property type="match status" value="2"/>
</dbReference>
<dbReference type="FunFam" id="2.90.10.10:FF:000029">
    <property type="entry name" value="G-type lectin S-receptor-like serine/threonine-protein kinase"/>
    <property type="match status" value="1"/>
</dbReference>
<dbReference type="InterPro" id="IPR000858">
    <property type="entry name" value="S_locus_glycoprot_dom"/>
</dbReference>
<feature type="domain" description="Protein kinase" evidence="21">
    <location>
        <begin position="1376"/>
        <end position="1653"/>
    </location>
</feature>
<name>A0A151SY98_CAJCA</name>
<proteinExistence type="predicted"/>
<keyword evidence="4" id="KW-0723">Serine/threonine-protein kinase</keyword>
<dbReference type="EMBL" id="CM003612">
    <property type="protein sequence ID" value="KYP59785.1"/>
    <property type="molecule type" value="Genomic_DNA"/>
</dbReference>
<comment type="subcellular location">
    <subcellularLocation>
        <location evidence="1">Cell membrane</location>
        <topology evidence="1">Single-pass type I membrane protein</topology>
    </subcellularLocation>
</comment>
<evidence type="ECO:0000256" key="18">
    <source>
        <dbReference type="ARBA" id="ARBA00047899"/>
    </source>
</evidence>
<dbReference type="SMART" id="SM00473">
    <property type="entry name" value="PAN_AP"/>
    <property type="match status" value="2"/>
</dbReference>
<keyword evidence="25" id="KW-1185">Reference proteome</keyword>
<evidence type="ECO:0000313" key="24">
    <source>
        <dbReference type="EMBL" id="KYP59785.1"/>
    </source>
</evidence>
<dbReference type="InterPro" id="IPR003609">
    <property type="entry name" value="Pan_app"/>
</dbReference>
<dbReference type="PANTHER" id="PTHR27002">
    <property type="entry name" value="RECEPTOR-LIKE SERINE/THREONINE-PROTEIN KINASE SD1-8"/>
    <property type="match status" value="1"/>
</dbReference>
<protein>
    <recommendedName>
        <fullName evidence="2">non-specific serine/threonine protein kinase</fullName>
        <ecNumber evidence="2">2.7.11.1</ecNumber>
    </recommendedName>
</protein>
<feature type="transmembrane region" description="Helical" evidence="20">
    <location>
        <begin position="305"/>
        <end position="325"/>
    </location>
</feature>
<dbReference type="InterPro" id="IPR036426">
    <property type="entry name" value="Bulb-type_lectin_dom_sf"/>
</dbReference>
<keyword evidence="9" id="KW-0430">Lectin</keyword>
<dbReference type="Gene3D" id="3.50.4.10">
    <property type="entry name" value="Hepatocyte Growth Factor"/>
    <property type="match status" value="2"/>
</dbReference>
<keyword evidence="12" id="KW-0067">ATP-binding</keyword>
<feature type="transmembrane region" description="Helical" evidence="20">
    <location>
        <begin position="879"/>
        <end position="898"/>
    </location>
</feature>
<reference evidence="24 25" key="1">
    <citation type="journal article" date="2012" name="Nat. Biotechnol.">
        <title>Draft genome sequence of pigeonpea (Cajanus cajan), an orphan legume crop of resource-poor farmers.</title>
        <authorList>
            <person name="Varshney R.K."/>
            <person name="Chen W."/>
            <person name="Li Y."/>
            <person name="Bharti A.K."/>
            <person name="Saxena R.K."/>
            <person name="Schlueter J.A."/>
            <person name="Donoghue M.T."/>
            <person name="Azam S."/>
            <person name="Fan G."/>
            <person name="Whaley A.M."/>
            <person name="Farmer A.D."/>
            <person name="Sheridan J."/>
            <person name="Iwata A."/>
            <person name="Tuteja R."/>
            <person name="Penmetsa R.V."/>
            <person name="Wu W."/>
            <person name="Upadhyaya H.D."/>
            <person name="Yang S.P."/>
            <person name="Shah T."/>
            <person name="Saxena K.B."/>
            <person name="Michael T."/>
            <person name="McCombie W.R."/>
            <person name="Yang B."/>
            <person name="Zhang G."/>
            <person name="Yang H."/>
            <person name="Wang J."/>
            <person name="Spillane C."/>
            <person name="Cook D.R."/>
            <person name="May G.D."/>
            <person name="Xu X."/>
            <person name="Jackson S.A."/>
        </authorList>
    </citation>
    <scope>NUCLEOTIDE SEQUENCE [LARGE SCALE GENOMIC DNA]</scope>
    <source>
        <strain evidence="25">cv. Asha</strain>
    </source>
</reference>
<dbReference type="CDD" id="cd01098">
    <property type="entry name" value="PAN_AP_plant"/>
    <property type="match status" value="2"/>
</dbReference>
<dbReference type="InterPro" id="IPR001245">
    <property type="entry name" value="Ser-Thr/Tyr_kinase_cat_dom"/>
</dbReference>
<dbReference type="Gramene" id="C.cajan_14792.t">
    <property type="protein sequence ID" value="C.cajan_14792.t"/>
    <property type="gene ID" value="C.cajan_14792"/>
</dbReference>
<dbReference type="PANTHER" id="PTHR27002:SF1090">
    <property type="entry name" value="S-LOCUS LECTIN KINASE FAMILY PROTEIN"/>
    <property type="match status" value="1"/>
</dbReference>
<keyword evidence="8" id="KW-0732">Signal</keyword>
<dbReference type="PROSITE" id="PS50011">
    <property type="entry name" value="PROTEIN_KINASE_DOM"/>
    <property type="match status" value="2"/>
</dbReference>
<dbReference type="EC" id="2.7.11.1" evidence="2"/>
<dbReference type="PROSITE" id="PS50948">
    <property type="entry name" value="PAN"/>
    <property type="match status" value="2"/>
</dbReference>
<keyword evidence="13 20" id="KW-1133">Transmembrane helix</keyword>
<dbReference type="Gene3D" id="3.30.200.20">
    <property type="entry name" value="Phosphorylase Kinase, domain 1"/>
    <property type="match status" value="1"/>
</dbReference>
<sequence length="1695" mass="192164">MKDAETNLLWQSFDHPGDTMLAGMKLKSNFVTGPYTYLTSWRNDDDPAEGDFSCGIDASGFPQLVTKQGAKVLYSSGPWNGYLFSGVSWDRMRKILNFSLEFSDKEVSFGYETLKSSTPTRTVLRINPTGGTGRFQWSNQRQAWDTVNTQPKDQCEYYASCGVNSNCNIDNLPVCECLQGFIPKFKEKWGSQDWSGGCVRRTKLSCDNGDGFEKYTGMKLPDASSSWFNKSLSLEECKRLCLRNCSCTAYANLDIRDGGSGCLLWFGNIVDLRTVPDRGQEIYIRLAFSDLDLRRNKRNLNRKKLAGILAGLVTFITGLTILVCATSKFRKRMKLVPKPGEKYIYTMRAKLLDWTKRLEIIEGIARGLMYLHQDSRLRIIHRDLKTSNILLDNNMIPKISDFGLARAFGGDQAEANTNRVMGTYGYMPPEYAMHGSFSTKSDVFSFGVIVIEIISGRKNRGFRDPHHHQLNLLGHAWRLWIEERPMELIDDILDDPATPHEILRFIHVGLLCVQQNPENRPNMSSVVLMLNGEKLLPNPSQPGFYTENDNIIDTFGSYLKHYQRNSPFRLRFSNPFLELGTTYSNFGTGRSGFRNGPFQPIIFRPFAWFGTARSGFGTARSILACKLQWLNEDEPLEVKQQVSILIINTHTYICRDHESCVFLFYIVLNKKRLILLVRMPSTNFNISYIKVFTLSYILSFLLCQKMILDSSFFVSFNVNKNFVFRQENVFEKSSFQTFMTSKGIKPKRVELGIQNGPFPIRNGLFQAFKNGLETPSQNGSFPNQNRPWQYDRKAIHDGLTNKVSLTYIGKKCVLTTLTPSQVLEEQLIMKRKIGEEKWHLECQQLIYGTYSNHRPREVASSTQIHNLGWLVTMENHHNTTMLITVLSFFFYLISMLSIQGTLSLTPNESIQGNKTMVSASGTFEAGFFNVGNSQGQYFGIWYKNISPRTIVWVANRDAPVKSSTAFLTVTDQGDPVILDGSRVTVWFSNSSRVSKKPIMQLLDSGNLVVKDEDSSKGKFLWESFDYPGDTFLAGMKLRTNLVSGPNRSLTSWKNQEDPGSGEFSYHIDAHGFPQLVTTKGKRLFSRGGSWNGFVFGGVSWRRMLRLFNFTLVVNDREVIYHYENLNDDTVSRLVLNPSGFAQRLIWSQNRGWEAISTRPADQCDYYAFCDVNSVCNITNSPKLCACLEGFVPKFHEKWSSLDWSGGCVRRVNLSCGGDKFRKYTGMKFPDTSSSRYSNDLSLENCKKLCLENCSCTAYANIDVNGRGCLLWFDNIVDMTKHTDQGQDIYIRLAASEFDHRGNNQSFDNKKLAGILVGVVAFILVLGLATITYIKRKKLAEGGILKIFHQKYKRDKEDVELATIFDFSTISNATNNFSDSNKLGEGGFGPVYKGVLKDGQEIAVKRLAKTSEQGAEQFKNEVMLMAKLQHRNLVKLLGCSIHPKEKLLIYEYMSNRSLDYFIFDSTQSIQLDLTKRLQIIDGIARGLLYLHQDSRLRIIHRDLKASNILLDNDMNAKISDFGLARTFGGDQAEANTNRVMGTYGYMPPEYALHGTFSIKSDVFSFGVIVLEILSGRKNRNFHDSQHHLNLLSHAWRLWIEEKPLELIDDLLDDPATPQEILRCIHVGLLCVQQTPENRPNMSSVVLMLNGEKLLPDPTPPGFYTGTDQHPLQVESSTRSCGACSQNDATVSLLEAR</sequence>
<comment type="catalytic activity">
    <reaction evidence="18">
        <text>L-threonyl-[protein] + ATP = O-phospho-L-threonyl-[protein] + ADP + H(+)</text>
        <dbReference type="Rhea" id="RHEA:46608"/>
        <dbReference type="Rhea" id="RHEA-COMP:11060"/>
        <dbReference type="Rhea" id="RHEA-COMP:11605"/>
        <dbReference type="ChEBI" id="CHEBI:15378"/>
        <dbReference type="ChEBI" id="CHEBI:30013"/>
        <dbReference type="ChEBI" id="CHEBI:30616"/>
        <dbReference type="ChEBI" id="CHEBI:61977"/>
        <dbReference type="ChEBI" id="CHEBI:456216"/>
        <dbReference type="EC" id="2.7.11.1"/>
    </reaction>
</comment>
<evidence type="ECO:0000256" key="17">
    <source>
        <dbReference type="ARBA" id="ARBA00023180"/>
    </source>
</evidence>
<dbReference type="Gene3D" id="2.90.10.10">
    <property type="entry name" value="Bulb-type lectin domain"/>
    <property type="match status" value="1"/>
</dbReference>
<feature type="domain" description="Apple" evidence="23">
    <location>
        <begin position="1215"/>
        <end position="1293"/>
    </location>
</feature>
<evidence type="ECO:0000256" key="7">
    <source>
        <dbReference type="ARBA" id="ARBA00022692"/>
    </source>
</evidence>
<dbReference type="SUPFAM" id="SSF51110">
    <property type="entry name" value="alpha-D-mannose-specific plant lectins"/>
    <property type="match status" value="3"/>
</dbReference>
<evidence type="ECO:0000256" key="10">
    <source>
        <dbReference type="ARBA" id="ARBA00022741"/>
    </source>
</evidence>
<dbReference type="GO" id="GO:0048544">
    <property type="term" value="P:recognition of pollen"/>
    <property type="evidence" value="ECO:0007669"/>
    <property type="project" value="InterPro"/>
</dbReference>
<evidence type="ECO:0000256" key="16">
    <source>
        <dbReference type="ARBA" id="ARBA00023170"/>
    </source>
</evidence>
<dbReference type="Pfam" id="PF07714">
    <property type="entry name" value="PK_Tyr_Ser-Thr"/>
    <property type="match status" value="2"/>
</dbReference>
<dbReference type="SMART" id="SM00220">
    <property type="entry name" value="S_TKc"/>
    <property type="match status" value="1"/>
</dbReference>
<evidence type="ECO:0000256" key="1">
    <source>
        <dbReference type="ARBA" id="ARBA00004251"/>
    </source>
</evidence>
<feature type="domain" description="Apple" evidence="23">
    <location>
        <begin position="206"/>
        <end position="287"/>
    </location>
</feature>
<keyword evidence="17" id="KW-0325">Glycoprotein</keyword>
<accession>A0A151SY98</accession>
<dbReference type="Pfam" id="PF00954">
    <property type="entry name" value="S_locus_glycop"/>
    <property type="match status" value="2"/>
</dbReference>
<evidence type="ECO:0000256" key="6">
    <source>
        <dbReference type="ARBA" id="ARBA00022679"/>
    </source>
</evidence>
<keyword evidence="5" id="KW-0597">Phosphoprotein</keyword>
<dbReference type="PROSITE" id="PS50927">
    <property type="entry name" value="BULB_LECTIN"/>
    <property type="match status" value="1"/>
</dbReference>
<dbReference type="PROSITE" id="PS00108">
    <property type="entry name" value="PROTEIN_KINASE_ST"/>
    <property type="match status" value="2"/>
</dbReference>
<evidence type="ECO:0000256" key="9">
    <source>
        <dbReference type="ARBA" id="ARBA00022734"/>
    </source>
</evidence>
<evidence type="ECO:0000256" key="5">
    <source>
        <dbReference type="ARBA" id="ARBA00022553"/>
    </source>
</evidence>
<dbReference type="InterPro" id="IPR000719">
    <property type="entry name" value="Prot_kinase_dom"/>
</dbReference>
<keyword evidence="14 20" id="KW-0472">Membrane</keyword>
<evidence type="ECO:0000256" key="15">
    <source>
        <dbReference type="ARBA" id="ARBA00023157"/>
    </source>
</evidence>
<dbReference type="Pfam" id="PF01453">
    <property type="entry name" value="B_lectin"/>
    <property type="match status" value="2"/>
</dbReference>